<accession>K4IER9</accession>
<evidence type="ECO:0000259" key="1">
    <source>
        <dbReference type="Pfam" id="PF14436"/>
    </source>
</evidence>
<dbReference type="RefSeq" id="WP_015024608.1">
    <property type="nucleotide sequence ID" value="NC_018721.1"/>
</dbReference>
<dbReference type="GO" id="GO:0004519">
    <property type="term" value="F:endonuclease activity"/>
    <property type="evidence" value="ECO:0007669"/>
    <property type="project" value="InterPro"/>
</dbReference>
<dbReference type="eggNOG" id="ENOG5034A2E">
    <property type="taxonomic scope" value="Bacteria"/>
</dbReference>
<evidence type="ECO:0000313" key="2">
    <source>
        <dbReference type="EMBL" id="AFU69032.1"/>
    </source>
</evidence>
<proteinExistence type="predicted"/>
<reference evidence="2" key="1">
    <citation type="submission" date="2006-03" db="EMBL/GenBank/DDBJ databases">
        <authorList>
            <person name="Bowman J."/>
            <person name="Ferriera S."/>
            <person name="Johnson J."/>
            <person name="Kravitz S."/>
            <person name="Halpern A."/>
            <person name="Remington K."/>
            <person name="Beeson K."/>
            <person name="Tran B."/>
            <person name="Rogers Y.-H."/>
            <person name="Friedman R."/>
            <person name="Venter J.C."/>
        </authorList>
    </citation>
    <scope>NUCLEOTIDE SEQUENCE [LARGE SCALE GENOMIC DNA]</scope>
    <source>
        <strain evidence="2">ATCC 700755</strain>
    </source>
</reference>
<dbReference type="KEGG" id="ptq:P700755_002246"/>
<feature type="domain" description="Bacterial EndoU nuclease" evidence="1">
    <location>
        <begin position="40"/>
        <end position="158"/>
    </location>
</feature>
<dbReference type="InterPro" id="IPR029501">
    <property type="entry name" value="EndoU_bac"/>
</dbReference>
<dbReference type="EMBL" id="CP003879">
    <property type="protein sequence ID" value="AFU69032.1"/>
    <property type="molecule type" value="Genomic_DNA"/>
</dbReference>
<keyword evidence="3" id="KW-1185">Reference proteome</keyword>
<sequence>MKKTNSKRAQQVVLEKNIVRIKSFIEIPRGTKFKPEVVYSFIHASIGRIKNGNVTGVHFYNPERVWIIKILKTNETNKTFLADFEFYDIDNKKWIHKKTPSSFFPADWNIATLLMEIKYAYDNANFNIDNGKIKSKTYSNIEVELYVKNGKLITIYPLVESL</sequence>
<reference evidence="2" key="2">
    <citation type="submission" date="2012-09" db="EMBL/GenBank/DDBJ databases">
        <title>The complete sequence of Psychroflexus torquis an extreme psychrophile from sea-ice that is stimulated by light.</title>
        <authorList>
            <person name="Feng S."/>
            <person name="Powell S.M."/>
            <person name="Bowman J.P."/>
        </authorList>
    </citation>
    <scope>NUCLEOTIDE SEQUENCE [LARGE SCALE GENOMIC DNA]</scope>
    <source>
        <strain evidence="2">ATCC 700755</strain>
    </source>
</reference>
<dbReference type="HOGENOM" id="CLU_1634002_0_0_10"/>
<dbReference type="OrthoDB" id="1449409at2"/>
<dbReference type="Proteomes" id="UP000008514">
    <property type="component" value="Chromosome"/>
</dbReference>
<dbReference type="Pfam" id="PF14436">
    <property type="entry name" value="EndoU_bacteria"/>
    <property type="match status" value="1"/>
</dbReference>
<organism evidence="2 3">
    <name type="scientific">Psychroflexus torquis (strain ATCC 700755 / CIP 106069 / ACAM 623)</name>
    <dbReference type="NCBI Taxonomy" id="313595"/>
    <lineage>
        <taxon>Bacteria</taxon>
        <taxon>Pseudomonadati</taxon>
        <taxon>Bacteroidota</taxon>
        <taxon>Flavobacteriia</taxon>
        <taxon>Flavobacteriales</taxon>
        <taxon>Flavobacteriaceae</taxon>
        <taxon>Psychroflexus</taxon>
    </lineage>
</organism>
<dbReference type="AlphaFoldDB" id="K4IER9"/>
<protein>
    <submittedName>
        <fullName evidence="2">EndoU-type ribonuclease, EndoU_bacteria superfamily</fullName>
    </submittedName>
</protein>
<name>K4IER9_PSYTT</name>
<gene>
    <name evidence="2" type="ordered locus">P700755_002246</name>
</gene>
<evidence type="ECO:0000313" key="3">
    <source>
        <dbReference type="Proteomes" id="UP000008514"/>
    </source>
</evidence>